<gene>
    <name evidence="2" type="ORF">CSOJ01_04012</name>
</gene>
<feature type="transmembrane region" description="Helical" evidence="1">
    <location>
        <begin position="207"/>
        <end position="229"/>
    </location>
</feature>
<protein>
    <submittedName>
        <fullName evidence="2">Uncharacterized protein</fullName>
    </submittedName>
</protein>
<evidence type="ECO:0000313" key="3">
    <source>
        <dbReference type="Proteomes" id="UP000652219"/>
    </source>
</evidence>
<evidence type="ECO:0000313" key="2">
    <source>
        <dbReference type="EMBL" id="KAF6814461.1"/>
    </source>
</evidence>
<reference evidence="2 3" key="1">
    <citation type="journal article" date="2020" name="Phytopathology">
        <title>Genome Sequence Resources of Colletotrichum truncatum, C. plurivorum, C. musicola, and C. sojae: Four Species Pathogenic to Soybean (Glycine max).</title>
        <authorList>
            <person name="Rogerio F."/>
            <person name="Boufleur T.R."/>
            <person name="Ciampi-Guillardi M."/>
            <person name="Sukno S.A."/>
            <person name="Thon M.R."/>
            <person name="Massola Junior N.S."/>
            <person name="Baroncelli R."/>
        </authorList>
    </citation>
    <scope>NUCLEOTIDE SEQUENCE [LARGE SCALE GENOMIC DNA]</scope>
    <source>
        <strain evidence="2 3">LFN0009</strain>
    </source>
</reference>
<evidence type="ECO:0000256" key="1">
    <source>
        <dbReference type="SAM" id="Phobius"/>
    </source>
</evidence>
<keyword evidence="1" id="KW-0812">Transmembrane</keyword>
<name>A0A8H6JKP2_9PEZI</name>
<organism evidence="2 3">
    <name type="scientific">Colletotrichum sojae</name>
    <dbReference type="NCBI Taxonomy" id="2175907"/>
    <lineage>
        <taxon>Eukaryota</taxon>
        <taxon>Fungi</taxon>
        <taxon>Dikarya</taxon>
        <taxon>Ascomycota</taxon>
        <taxon>Pezizomycotina</taxon>
        <taxon>Sordariomycetes</taxon>
        <taxon>Hypocreomycetidae</taxon>
        <taxon>Glomerellales</taxon>
        <taxon>Glomerellaceae</taxon>
        <taxon>Colletotrichum</taxon>
        <taxon>Colletotrichum orchidearum species complex</taxon>
    </lineage>
</organism>
<keyword evidence="3" id="KW-1185">Reference proteome</keyword>
<dbReference type="Proteomes" id="UP000652219">
    <property type="component" value="Unassembled WGS sequence"/>
</dbReference>
<dbReference type="AlphaFoldDB" id="A0A8H6JKP2"/>
<sequence>MRLDKSGFLTDFAAGNTSCKSVSGGGGVQHEAGERDDFSSPVVCRSYGQKEDMAEIDMHLWACAATDCIEASDNSETCPRLERPRRQHLCRAYGLLRLRRNLGGRLLPTRLRLPKWKQLPGQSGKPGLCWAPAGATIGVVTVDTITVTGESQTVPLTIHLTTTVDSVITAQTQVSALQATTSPGTATVTQVVQVTGSSGGGLTSAQIGGISGGAAALLLLVAGGVYILIRRLNVIAKFMREHSKEGQGGGPDLPNDGKGEMEAKSIFAPLPGQSKRNWNRGRGTVASAWKPCFLDATTTAA</sequence>
<dbReference type="EMBL" id="WIGN01000043">
    <property type="protein sequence ID" value="KAF6814461.1"/>
    <property type="molecule type" value="Genomic_DNA"/>
</dbReference>
<proteinExistence type="predicted"/>
<keyword evidence="1" id="KW-0472">Membrane</keyword>
<comment type="caution">
    <text evidence="2">The sequence shown here is derived from an EMBL/GenBank/DDBJ whole genome shotgun (WGS) entry which is preliminary data.</text>
</comment>
<keyword evidence="1" id="KW-1133">Transmembrane helix</keyword>
<accession>A0A8H6JKP2</accession>